<evidence type="ECO:0000256" key="1">
    <source>
        <dbReference type="SAM" id="Coils"/>
    </source>
</evidence>
<proteinExistence type="predicted"/>
<feature type="coiled-coil region" evidence="1">
    <location>
        <begin position="192"/>
        <end position="240"/>
    </location>
</feature>
<reference evidence="3 4" key="1">
    <citation type="submission" date="2017-05" db="EMBL/GenBank/DDBJ databases">
        <title>Draft genome sequence of Elsinoe australis.</title>
        <authorList>
            <person name="Cheng Q."/>
        </authorList>
    </citation>
    <scope>NUCLEOTIDE SEQUENCE [LARGE SCALE GENOMIC DNA]</scope>
    <source>
        <strain evidence="3 4">NL1</strain>
    </source>
</reference>
<feature type="compositionally biased region" description="Polar residues" evidence="2">
    <location>
        <begin position="435"/>
        <end position="451"/>
    </location>
</feature>
<keyword evidence="4" id="KW-1185">Reference proteome</keyword>
<feature type="compositionally biased region" description="Basic and acidic residues" evidence="2">
    <location>
        <begin position="476"/>
        <end position="486"/>
    </location>
</feature>
<evidence type="ECO:0000313" key="3">
    <source>
        <dbReference type="EMBL" id="PSK43988.1"/>
    </source>
</evidence>
<feature type="compositionally biased region" description="Acidic residues" evidence="2">
    <location>
        <begin position="393"/>
        <end position="406"/>
    </location>
</feature>
<evidence type="ECO:0000313" key="4">
    <source>
        <dbReference type="Proteomes" id="UP000243723"/>
    </source>
</evidence>
<keyword evidence="1" id="KW-0175">Coiled coil</keyword>
<accession>A0A2P7Z710</accession>
<feature type="region of interest" description="Disordered" evidence="2">
    <location>
        <begin position="302"/>
        <end position="338"/>
    </location>
</feature>
<feature type="compositionally biased region" description="Polar residues" evidence="2">
    <location>
        <begin position="322"/>
        <end position="338"/>
    </location>
</feature>
<dbReference type="Proteomes" id="UP000243723">
    <property type="component" value="Unassembled WGS sequence"/>
</dbReference>
<organism evidence="3 4">
    <name type="scientific">Elsinoe australis</name>
    <dbReference type="NCBI Taxonomy" id="40998"/>
    <lineage>
        <taxon>Eukaryota</taxon>
        <taxon>Fungi</taxon>
        <taxon>Dikarya</taxon>
        <taxon>Ascomycota</taxon>
        <taxon>Pezizomycotina</taxon>
        <taxon>Dothideomycetes</taxon>
        <taxon>Dothideomycetidae</taxon>
        <taxon>Myriangiales</taxon>
        <taxon>Elsinoaceae</taxon>
        <taxon>Elsinoe</taxon>
    </lineage>
</organism>
<dbReference type="OrthoDB" id="5404651at2759"/>
<name>A0A2P7Z710_9PEZI</name>
<protein>
    <submittedName>
        <fullName evidence="3">Uncharacterized protein</fullName>
    </submittedName>
</protein>
<comment type="caution">
    <text evidence="3">The sequence shown here is derived from an EMBL/GenBank/DDBJ whole genome shotgun (WGS) entry which is preliminary data.</text>
</comment>
<feature type="compositionally biased region" description="Polar residues" evidence="2">
    <location>
        <begin position="1"/>
        <end position="19"/>
    </location>
</feature>
<dbReference type="STRING" id="40998.A0A2P7Z710"/>
<feature type="region of interest" description="Disordered" evidence="2">
    <location>
        <begin position="360"/>
        <end position="486"/>
    </location>
</feature>
<feature type="region of interest" description="Disordered" evidence="2">
    <location>
        <begin position="1"/>
        <end position="86"/>
    </location>
</feature>
<evidence type="ECO:0000256" key="2">
    <source>
        <dbReference type="SAM" id="MobiDB-lite"/>
    </source>
</evidence>
<feature type="compositionally biased region" description="Low complexity" evidence="2">
    <location>
        <begin position="61"/>
        <end position="70"/>
    </location>
</feature>
<dbReference type="EMBL" id="NHZQ01000297">
    <property type="protein sequence ID" value="PSK43988.1"/>
    <property type="molecule type" value="Genomic_DNA"/>
</dbReference>
<sequence>MSRTQNSEDCLVPRSQTSLPTTPTPTHAQLPDAAGLKASQQSQPSLTPPPSSEPKRTAIKTPEPTSTLLSSPPPSTVKHVRGAHGGEVGDMKIMEDQIKGMQAEELRDMVKKLITAVHDAKTTAAHYKLQHQMSQMESGEAVERMAVEMEMARREIEVMQQAEAHQRMKEDKAVVLRPDLDPNFRQVHNDVYANMTDEIKDLKIRNVQLERELEYSRKVLEQQESEIASLNDKVLLMRDRIRESRDQLMRYRRAAIDTTPRTNRTTPNQTPVRERFTHLDPSKHQQQQPGFAALLQATDIVSQGGRTPGGDQRKGHSRGIHSLSSLPATPQRSNKYTAQQQLYTPQPPRQAQMPLEVPMTAPVARKRPVGTLTPPRPTNKRGYESDGTVSAADDSEAETEVAEGDIGDSRASHLASDMLRTPTAKRAKSAHNLKGMTQTKLFGQVTKSSLPRSERDKQPKRAAGADDDVGLGIAGMRERQTQESPA</sequence>
<gene>
    <name evidence="3" type="ORF">B9Z65_1705</name>
</gene>
<dbReference type="AlphaFoldDB" id="A0A2P7Z710"/>